<feature type="region of interest" description="Disordered" evidence="1">
    <location>
        <begin position="61"/>
        <end position="85"/>
    </location>
</feature>
<evidence type="ECO:0000313" key="2">
    <source>
        <dbReference type="EMBL" id="KAG7115924.1"/>
    </source>
</evidence>
<name>A0A8I2Z4W2_VERLO</name>
<feature type="region of interest" description="Disordered" evidence="1">
    <location>
        <begin position="1"/>
        <end position="20"/>
    </location>
</feature>
<dbReference type="OrthoDB" id="4791575at2759"/>
<accession>A0A8I2Z4W2</accession>
<proteinExistence type="predicted"/>
<dbReference type="EMBL" id="JAEMWZ010000467">
    <property type="protein sequence ID" value="KAG7115924.1"/>
    <property type="molecule type" value="Genomic_DNA"/>
</dbReference>
<reference evidence="2" key="1">
    <citation type="journal article" date="2021" name="Mol. Plant Pathol.">
        <title>A 20-kb lineage-specific genomic region tames virulence in pathogenic amphidiploid Verticillium longisporum.</title>
        <authorList>
            <person name="Harting R."/>
            <person name="Starke J."/>
            <person name="Kusch H."/>
            <person name="Poggeler S."/>
            <person name="Maurus I."/>
            <person name="Schluter R."/>
            <person name="Landesfeind M."/>
            <person name="Bulla I."/>
            <person name="Nowrousian M."/>
            <person name="de Jonge R."/>
            <person name="Stahlhut G."/>
            <person name="Hoff K.J."/>
            <person name="Asshauer K.P."/>
            <person name="Thurmer A."/>
            <person name="Stanke M."/>
            <person name="Daniel R."/>
            <person name="Morgenstern B."/>
            <person name="Thomma B.P.H.J."/>
            <person name="Kronstad J.W."/>
            <person name="Braus-Stromeyer S.A."/>
            <person name="Braus G.H."/>
        </authorList>
    </citation>
    <scope>NUCLEOTIDE SEQUENCE</scope>
    <source>
        <strain evidence="2">Vl32</strain>
    </source>
</reference>
<organism evidence="2 3">
    <name type="scientific">Verticillium longisporum</name>
    <name type="common">Verticillium dahliae var. longisporum</name>
    <dbReference type="NCBI Taxonomy" id="100787"/>
    <lineage>
        <taxon>Eukaryota</taxon>
        <taxon>Fungi</taxon>
        <taxon>Dikarya</taxon>
        <taxon>Ascomycota</taxon>
        <taxon>Pezizomycotina</taxon>
        <taxon>Sordariomycetes</taxon>
        <taxon>Hypocreomycetidae</taxon>
        <taxon>Glomerellales</taxon>
        <taxon>Plectosphaerellaceae</taxon>
        <taxon>Verticillium</taxon>
    </lineage>
</organism>
<sequence>MASTIRDCSRDQRSKTAVAKGATIPSKTPLKNFPLSLTSKQHVWCSLHHSVLWIPRKAKGPEDGYAPDSAAPGNTSSGYQAAESGYKQPVVASDAPAASNAHCTGQHGKGNTYGTPHSSALCHPKYANSGSSYCIYDDSPGKGETVHHVTPVSSPKKKSTVKNGNGPKTYDGACGEQDVVPDLAPFDKELGSRLLYPCGNCHLFILYLKRKPDFCDVCRMIPDCKDCGRDYPEMGGQGVRRPSIGFTFPNGNVATYDAPKPEFPFDLVGDYNFGQSK</sequence>
<feature type="region of interest" description="Disordered" evidence="1">
    <location>
        <begin position="145"/>
        <end position="165"/>
    </location>
</feature>
<comment type="caution">
    <text evidence="2">The sequence shown here is derived from an EMBL/GenBank/DDBJ whole genome shotgun (WGS) entry which is preliminary data.</text>
</comment>
<evidence type="ECO:0000256" key="1">
    <source>
        <dbReference type="SAM" id="MobiDB-lite"/>
    </source>
</evidence>
<dbReference type="AlphaFoldDB" id="A0A8I2Z4W2"/>
<gene>
    <name evidence="2" type="ORF">HYQ45_016168</name>
</gene>
<evidence type="ECO:0000313" key="3">
    <source>
        <dbReference type="Proteomes" id="UP000689129"/>
    </source>
</evidence>
<protein>
    <submittedName>
        <fullName evidence="2">Uncharacterized protein</fullName>
    </submittedName>
</protein>
<dbReference type="Proteomes" id="UP000689129">
    <property type="component" value="Unassembled WGS sequence"/>
</dbReference>